<keyword evidence="2" id="KW-1185">Reference proteome</keyword>
<reference evidence="1 2" key="1">
    <citation type="journal article" date="2021" name="Commun. Biol.">
        <title>The genome of Shorea leprosula (Dipterocarpaceae) highlights the ecological relevance of drought in aseasonal tropical rainforests.</title>
        <authorList>
            <person name="Ng K.K.S."/>
            <person name="Kobayashi M.J."/>
            <person name="Fawcett J.A."/>
            <person name="Hatakeyama M."/>
            <person name="Paape T."/>
            <person name="Ng C.H."/>
            <person name="Ang C.C."/>
            <person name="Tnah L.H."/>
            <person name="Lee C.T."/>
            <person name="Nishiyama T."/>
            <person name="Sese J."/>
            <person name="O'Brien M.J."/>
            <person name="Copetti D."/>
            <person name="Mohd Noor M.I."/>
            <person name="Ong R.C."/>
            <person name="Putra M."/>
            <person name="Sireger I.Z."/>
            <person name="Indrioko S."/>
            <person name="Kosugi Y."/>
            <person name="Izuno A."/>
            <person name="Isagi Y."/>
            <person name="Lee S.L."/>
            <person name="Shimizu K.K."/>
        </authorList>
    </citation>
    <scope>NUCLEOTIDE SEQUENCE [LARGE SCALE GENOMIC DNA]</scope>
    <source>
        <strain evidence="1">214</strain>
    </source>
</reference>
<sequence>MHLWDPFTNTRRLPHPWIWVLERLQAITEARNVSIPCTKDSDCGSPKCKCNGPVGGRGLCVCSGDVAGLFEQAMTKTPKVQNEVP</sequence>
<name>A0AAV5KA48_9ROSI</name>
<organism evidence="1 2">
    <name type="scientific">Rubroshorea leprosula</name>
    <dbReference type="NCBI Taxonomy" id="152421"/>
    <lineage>
        <taxon>Eukaryota</taxon>
        <taxon>Viridiplantae</taxon>
        <taxon>Streptophyta</taxon>
        <taxon>Embryophyta</taxon>
        <taxon>Tracheophyta</taxon>
        <taxon>Spermatophyta</taxon>
        <taxon>Magnoliopsida</taxon>
        <taxon>eudicotyledons</taxon>
        <taxon>Gunneridae</taxon>
        <taxon>Pentapetalae</taxon>
        <taxon>rosids</taxon>
        <taxon>malvids</taxon>
        <taxon>Malvales</taxon>
        <taxon>Dipterocarpaceae</taxon>
        <taxon>Rubroshorea</taxon>
    </lineage>
</organism>
<comment type="caution">
    <text evidence="1">The sequence shown here is derived from an EMBL/GenBank/DDBJ whole genome shotgun (WGS) entry which is preliminary data.</text>
</comment>
<dbReference type="EMBL" id="BPVZ01000058">
    <property type="protein sequence ID" value="GKV21677.1"/>
    <property type="molecule type" value="Genomic_DNA"/>
</dbReference>
<dbReference type="AlphaFoldDB" id="A0AAV5KA48"/>
<gene>
    <name evidence="1" type="ORF">SLEP1_g31633</name>
</gene>
<evidence type="ECO:0000313" key="1">
    <source>
        <dbReference type="EMBL" id="GKV21677.1"/>
    </source>
</evidence>
<protein>
    <submittedName>
        <fullName evidence="1">Uncharacterized protein</fullName>
    </submittedName>
</protein>
<accession>A0AAV5KA48</accession>
<evidence type="ECO:0000313" key="2">
    <source>
        <dbReference type="Proteomes" id="UP001054252"/>
    </source>
</evidence>
<dbReference type="Proteomes" id="UP001054252">
    <property type="component" value="Unassembled WGS sequence"/>
</dbReference>
<proteinExistence type="predicted"/>